<proteinExistence type="predicted"/>
<dbReference type="Proteomes" id="UP000541444">
    <property type="component" value="Unassembled WGS sequence"/>
</dbReference>
<protein>
    <submittedName>
        <fullName evidence="1">Uncharacterized protein</fullName>
    </submittedName>
</protein>
<reference evidence="1 2" key="1">
    <citation type="journal article" date="2020" name="IScience">
        <title>Genome Sequencing of the Endangered Kingdonia uniflora (Circaeasteraceae, Ranunculales) Reveals Potential Mechanisms of Evolutionary Specialization.</title>
        <authorList>
            <person name="Sun Y."/>
            <person name="Deng T."/>
            <person name="Zhang A."/>
            <person name="Moore M.J."/>
            <person name="Landis J.B."/>
            <person name="Lin N."/>
            <person name="Zhang H."/>
            <person name="Zhang X."/>
            <person name="Huang J."/>
            <person name="Zhang X."/>
            <person name="Sun H."/>
            <person name="Wang H."/>
        </authorList>
    </citation>
    <scope>NUCLEOTIDE SEQUENCE [LARGE SCALE GENOMIC DNA]</scope>
    <source>
        <strain evidence="1">TB1705</strain>
        <tissue evidence="1">Leaf</tissue>
    </source>
</reference>
<comment type="caution">
    <text evidence="1">The sequence shown here is derived from an EMBL/GenBank/DDBJ whole genome shotgun (WGS) entry which is preliminary data.</text>
</comment>
<evidence type="ECO:0000313" key="2">
    <source>
        <dbReference type="Proteomes" id="UP000541444"/>
    </source>
</evidence>
<sequence>MRNINMFGPTALRAGITPVVVTSASVHYLSQDFSLPGEPEGPDPRWYMEWAWRREMLPIHHLRDPPPMPTSYGAEELRHLIHGMR</sequence>
<dbReference type="AlphaFoldDB" id="A0A7J7LNZ6"/>
<keyword evidence="2" id="KW-1185">Reference proteome</keyword>
<organism evidence="1 2">
    <name type="scientific">Kingdonia uniflora</name>
    <dbReference type="NCBI Taxonomy" id="39325"/>
    <lineage>
        <taxon>Eukaryota</taxon>
        <taxon>Viridiplantae</taxon>
        <taxon>Streptophyta</taxon>
        <taxon>Embryophyta</taxon>
        <taxon>Tracheophyta</taxon>
        <taxon>Spermatophyta</taxon>
        <taxon>Magnoliopsida</taxon>
        <taxon>Ranunculales</taxon>
        <taxon>Circaeasteraceae</taxon>
        <taxon>Kingdonia</taxon>
    </lineage>
</organism>
<dbReference type="EMBL" id="JACGCM010002131">
    <property type="protein sequence ID" value="KAF6144386.1"/>
    <property type="molecule type" value="Genomic_DNA"/>
</dbReference>
<name>A0A7J7LNZ6_9MAGN</name>
<gene>
    <name evidence="1" type="ORF">GIB67_024613</name>
</gene>
<accession>A0A7J7LNZ6</accession>
<evidence type="ECO:0000313" key="1">
    <source>
        <dbReference type="EMBL" id="KAF6144386.1"/>
    </source>
</evidence>